<dbReference type="EMBL" id="CAADRN010000180">
    <property type="protein sequence ID" value="VFU14679.1"/>
    <property type="molecule type" value="Genomic_DNA"/>
</dbReference>
<dbReference type="AlphaFoldDB" id="A0A485LZM0"/>
<reference evidence="5" key="1">
    <citation type="submission" date="2019-03" db="EMBL/GenBank/DDBJ databases">
        <authorList>
            <person name="Hao L."/>
        </authorList>
    </citation>
    <scope>NUCLEOTIDE SEQUENCE</scope>
</reference>
<dbReference type="Gene3D" id="1.10.10.10">
    <property type="entry name" value="Winged helix-like DNA-binding domain superfamily/Winged helix DNA-binding domain"/>
    <property type="match status" value="1"/>
</dbReference>
<evidence type="ECO:0000313" key="5">
    <source>
        <dbReference type="EMBL" id="VFU14679.1"/>
    </source>
</evidence>
<evidence type="ECO:0000256" key="3">
    <source>
        <dbReference type="ARBA" id="ARBA00023163"/>
    </source>
</evidence>
<dbReference type="InterPro" id="IPR000835">
    <property type="entry name" value="HTH_MarR-typ"/>
</dbReference>
<proteinExistence type="predicted"/>
<dbReference type="GO" id="GO:0003700">
    <property type="term" value="F:DNA-binding transcription factor activity"/>
    <property type="evidence" value="ECO:0007669"/>
    <property type="project" value="InterPro"/>
</dbReference>
<organism evidence="5">
    <name type="scientific">anaerobic digester metagenome</name>
    <dbReference type="NCBI Taxonomy" id="1263854"/>
    <lineage>
        <taxon>unclassified sequences</taxon>
        <taxon>metagenomes</taxon>
        <taxon>ecological metagenomes</taxon>
    </lineage>
</organism>
<dbReference type="InterPro" id="IPR036388">
    <property type="entry name" value="WH-like_DNA-bd_sf"/>
</dbReference>
<sequence>MNFQEAKELHDLLFTFIGIFHEKFLSRYRRYYECYPMLKKNHVKIISVLYQHKHLIPTEIGKLLDVERGSLTALIDQLEEMGLVKRCNDPMDRRKSLISLTPAGRCEMNKIMDNYIRNLSVFFQDADPGELKQFTASLRFAVEFMKKLQVD</sequence>
<name>A0A485LZM0_9ZZZZ</name>
<dbReference type="PRINTS" id="PR00598">
    <property type="entry name" value="HTHMARR"/>
</dbReference>
<protein>
    <submittedName>
        <fullName evidence="5">DNA-binding transcriptional regulator, MarR family</fullName>
    </submittedName>
</protein>
<evidence type="ECO:0000259" key="4">
    <source>
        <dbReference type="PROSITE" id="PS50995"/>
    </source>
</evidence>
<dbReference type="SMART" id="SM00347">
    <property type="entry name" value="HTH_MARR"/>
    <property type="match status" value="1"/>
</dbReference>
<evidence type="ECO:0000256" key="2">
    <source>
        <dbReference type="ARBA" id="ARBA00023125"/>
    </source>
</evidence>
<dbReference type="SUPFAM" id="SSF46785">
    <property type="entry name" value="Winged helix' DNA-binding domain"/>
    <property type="match status" value="1"/>
</dbReference>
<dbReference type="PANTHER" id="PTHR42756">
    <property type="entry name" value="TRANSCRIPTIONAL REGULATOR, MARR"/>
    <property type="match status" value="1"/>
</dbReference>
<keyword evidence="2 5" id="KW-0238">DNA-binding</keyword>
<gene>
    <name evidence="5" type="ORF">SCFA_2600004</name>
</gene>
<dbReference type="Pfam" id="PF01047">
    <property type="entry name" value="MarR"/>
    <property type="match status" value="1"/>
</dbReference>
<keyword evidence="1" id="KW-0805">Transcription regulation</keyword>
<evidence type="ECO:0000256" key="1">
    <source>
        <dbReference type="ARBA" id="ARBA00023015"/>
    </source>
</evidence>
<feature type="domain" description="HTH marR-type" evidence="4">
    <location>
        <begin position="10"/>
        <end position="143"/>
    </location>
</feature>
<dbReference type="GO" id="GO:0003677">
    <property type="term" value="F:DNA binding"/>
    <property type="evidence" value="ECO:0007669"/>
    <property type="project" value="UniProtKB-KW"/>
</dbReference>
<dbReference type="PANTHER" id="PTHR42756:SF1">
    <property type="entry name" value="TRANSCRIPTIONAL REPRESSOR OF EMRAB OPERON"/>
    <property type="match status" value="1"/>
</dbReference>
<accession>A0A485LZM0</accession>
<keyword evidence="3" id="KW-0804">Transcription</keyword>
<dbReference type="InterPro" id="IPR036390">
    <property type="entry name" value="WH_DNA-bd_sf"/>
</dbReference>
<dbReference type="PROSITE" id="PS50995">
    <property type="entry name" value="HTH_MARR_2"/>
    <property type="match status" value="1"/>
</dbReference>